<name>A0A3B0ZF47_9ZZZZ</name>
<proteinExistence type="predicted"/>
<dbReference type="AlphaFoldDB" id="A0A3B0ZF47"/>
<dbReference type="EMBL" id="UOFP01000072">
    <property type="protein sequence ID" value="VAW84889.1"/>
    <property type="molecule type" value="Genomic_DNA"/>
</dbReference>
<accession>A0A3B0ZF47</accession>
<reference evidence="1" key="1">
    <citation type="submission" date="2018-06" db="EMBL/GenBank/DDBJ databases">
        <authorList>
            <person name="Zhirakovskaya E."/>
        </authorList>
    </citation>
    <scope>NUCLEOTIDE SEQUENCE</scope>
</reference>
<sequence length="55" mass="6357">MKSLLRKIHFGHILRKLLLNRTTIRLKFTKNMIQNGFPSLRFSFSDSLLGPVATV</sequence>
<evidence type="ECO:0000313" key="1">
    <source>
        <dbReference type="EMBL" id="VAW84889.1"/>
    </source>
</evidence>
<protein>
    <submittedName>
        <fullName evidence="1">Uncharacterized protein</fullName>
    </submittedName>
</protein>
<organism evidence="1">
    <name type="scientific">hydrothermal vent metagenome</name>
    <dbReference type="NCBI Taxonomy" id="652676"/>
    <lineage>
        <taxon>unclassified sequences</taxon>
        <taxon>metagenomes</taxon>
        <taxon>ecological metagenomes</taxon>
    </lineage>
</organism>
<gene>
    <name evidence="1" type="ORF">MNBD_GAMMA18-736</name>
</gene>